<gene>
    <name evidence="2" type="ORF">METZ01_LOCUS332132</name>
</gene>
<sequence>MKELRISRAGIDPKEKLRQLQELKQRSQFKSPEKEKSESVS</sequence>
<dbReference type="AlphaFoldDB" id="A0A382Q2X1"/>
<evidence type="ECO:0000313" key="2">
    <source>
        <dbReference type="EMBL" id="SVC79278.1"/>
    </source>
</evidence>
<reference evidence="2" key="1">
    <citation type="submission" date="2018-05" db="EMBL/GenBank/DDBJ databases">
        <authorList>
            <person name="Lanie J.A."/>
            <person name="Ng W.-L."/>
            <person name="Kazmierczak K.M."/>
            <person name="Andrzejewski T.M."/>
            <person name="Davidsen T.M."/>
            <person name="Wayne K.J."/>
            <person name="Tettelin H."/>
            <person name="Glass J.I."/>
            <person name="Rusch D."/>
            <person name="Podicherti R."/>
            <person name="Tsui H.-C.T."/>
            <person name="Winkler M.E."/>
        </authorList>
    </citation>
    <scope>NUCLEOTIDE SEQUENCE</scope>
</reference>
<accession>A0A382Q2X1</accession>
<feature type="non-terminal residue" evidence="2">
    <location>
        <position position="41"/>
    </location>
</feature>
<dbReference type="EMBL" id="UINC01111219">
    <property type="protein sequence ID" value="SVC79278.1"/>
    <property type="molecule type" value="Genomic_DNA"/>
</dbReference>
<evidence type="ECO:0000256" key="1">
    <source>
        <dbReference type="SAM" id="MobiDB-lite"/>
    </source>
</evidence>
<organism evidence="2">
    <name type="scientific">marine metagenome</name>
    <dbReference type="NCBI Taxonomy" id="408172"/>
    <lineage>
        <taxon>unclassified sequences</taxon>
        <taxon>metagenomes</taxon>
        <taxon>ecological metagenomes</taxon>
    </lineage>
</organism>
<protein>
    <submittedName>
        <fullName evidence="2">Uncharacterized protein</fullName>
    </submittedName>
</protein>
<feature type="region of interest" description="Disordered" evidence="1">
    <location>
        <begin position="1"/>
        <end position="41"/>
    </location>
</feature>
<proteinExistence type="predicted"/>
<name>A0A382Q2X1_9ZZZZ</name>